<dbReference type="Proteomes" id="UP000807353">
    <property type="component" value="Unassembled WGS sequence"/>
</dbReference>
<organism evidence="1 2">
    <name type="scientific">Collybia nuda</name>
    <dbReference type="NCBI Taxonomy" id="64659"/>
    <lineage>
        <taxon>Eukaryota</taxon>
        <taxon>Fungi</taxon>
        <taxon>Dikarya</taxon>
        <taxon>Basidiomycota</taxon>
        <taxon>Agaricomycotina</taxon>
        <taxon>Agaricomycetes</taxon>
        <taxon>Agaricomycetidae</taxon>
        <taxon>Agaricales</taxon>
        <taxon>Tricholomatineae</taxon>
        <taxon>Clitocybaceae</taxon>
        <taxon>Collybia</taxon>
    </lineage>
</organism>
<accession>A0A9P5Y5F2</accession>
<gene>
    <name evidence="1" type="ORF">BDZ94DRAFT_592462</name>
</gene>
<evidence type="ECO:0000313" key="2">
    <source>
        <dbReference type="Proteomes" id="UP000807353"/>
    </source>
</evidence>
<comment type="caution">
    <text evidence="1">The sequence shown here is derived from an EMBL/GenBank/DDBJ whole genome shotgun (WGS) entry which is preliminary data.</text>
</comment>
<proteinExistence type="predicted"/>
<sequence length="166" mass="18121">MIRSNVPSACGVSFYVLLGTGSAFLKPELVERGRVVASRGGEVQGPAGCDSCSDLCSLWVPVYHKPLRILFIIRVSGYILEGGPRDQESPIAAEAEINHSETQYFAMIPVARAIPRAPTAQQKKNDTTIFSSMLSSNPYQPTHHHPIMPRLHGITPTKALVSIKRI</sequence>
<dbReference type="AlphaFoldDB" id="A0A9P5Y5F2"/>
<evidence type="ECO:0000313" key="1">
    <source>
        <dbReference type="EMBL" id="KAF9463623.1"/>
    </source>
</evidence>
<reference evidence="1" key="1">
    <citation type="submission" date="2020-11" db="EMBL/GenBank/DDBJ databases">
        <authorList>
            <consortium name="DOE Joint Genome Institute"/>
            <person name="Ahrendt S."/>
            <person name="Riley R."/>
            <person name="Andreopoulos W."/>
            <person name="Labutti K."/>
            <person name="Pangilinan J."/>
            <person name="Ruiz-Duenas F.J."/>
            <person name="Barrasa J.M."/>
            <person name="Sanchez-Garcia M."/>
            <person name="Camarero S."/>
            <person name="Miyauchi S."/>
            <person name="Serrano A."/>
            <person name="Linde D."/>
            <person name="Babiker R."/>
            <person name="Drula E."/>
            <person name="Ayuso-Fernandez I."/>
            <person name="Pacheco R."/>
            <person name="Padilla G."/>
            <person name="Ferreira P."/>
            <person name="Barriuso J."/>
            <person name="Kellner H."/>
            <person name="Castanera R."/>
            <person name="Alfaro M."/>
            <person name="Ramirez L."/>
            <person name="Pisabarro A.G."/>
            <person name="Kuo A."/>
            <person name="Tritt A."/>
            <person name="Lipzen A."/>
            <person name="He G."/>
            <person name="Yan M."/>
            <person name="Ng V."/>
            <person name="Cullen D."/>
            <person name="Martin F."/>
            <person name="Rosso M.-N."/>
            <person name="Henrissat B."/>
            <person name="Hibbett D."/>
            <person name="Martinez A.T."/>
            <person name="Grigoriev I.V."/>
        </authorList>
    </citation>
    <scope>NUCLEOTIDE SEQUENCE</scope>
    <source>
        <strain evidence="1">CBS 247.69</strain>
    </source>
</reference>
<dbReference type="EMBL" id="MU150260">
    <property type="protein sequence ID" value="KAF9463623.1"/>
    <property type="molecule type" value="Genomic_DNA"/>
</dbReference>
<protein>
    <submittedName>
        <fullName evidence="1">Uncharacterized protein</fullName>
    </submittedName>
</protein>
<name>A0A9P5Y5F2_9AGAR</name>
<keyword evidence="2" id="KW-1185">Reference proteome</keyword>